<organism evidence="3 4">
    <name type="scientific">Ferrimonas sediminicola</name>
    <dbReference type="NCBI Taxonomy" id="2569538"/>
    <lineage>
        <taxon>Bacteria</taxon>
        <taxon>Pseudomonadati</taxon>
        <taxon>Pseudomonadota</taxon>
        <taxon>Gammaproteobacteria</taxon>
        <taxon>Alteromonadales</taxon>
        <taxon>Ferrimonadaceae</taxon>
        <taxon>Ferrimonas</taxon>
    </lineage>
</organism>
<keyword evidence="2" id="KW-0812">Transmembrane</keyword>
<evidence type="ECO:0000256" key="1">
    <source>
        <dbReference type="SAM" id="MobiDB-lite"/>
    </source>
</evidence>
<evidence type="ECO:0008006" key="5">
    <source>
        <dbReference type="Google" id="ProtNLM"/>
    </source>
</evidence>
<keyword evidence="2" id="KW-0472">Membrane</keyword>
<evidence type="ECO:0000313" key="3">
    <source>
        <dbReference type="EMBL" id="TKB48270.1"/>
    </source>
</evidence>
<accession>A0A4U1BBH6</accession>
<evidence type="ECO:0000313" key="4">
    <source>
        <dbReference type="Proteomes" id="UP000305674"/>
    </source>
</evidence>
<feature type="compositionally biased region" description="Basic and acidic residues" evidence="1">
    <location>
        <begin position="226"/>
        <end position="239"/>
    </location>
</feature>
<sequence>MSFFAVVVMVVIALLVIIAINLVYQHHEAKEAQRRKELARQRAIIEETEEILSQAATIPMSNALLQTLNTRILDSLNQSKQLAGGGSEYDARISHTQSQLAVLEAGQLGQESIDLFQLPSNEKQTLVLIQTLKKLKPVLRNEHNKGRMAAEVFTEEELKIDKLQLRIHIEVLLNRARNLVNARQFGSAKMLLSKITLALNNQVLASPDYRARMQTKTNELLQTIEGSKEDLSKKNRPKDDLDELFQPKKKW</sequence>
<feature type="transmembrane region" description="Helical" evidence="2">
    <location>
        <begin position="6"/>
        <end position="24"/>
    </location>
</feature>
<dbReference type="Proteomes" id="UP000305674">
    <property type="component" value="Unassembled WGS sequence"/>
</dbReference>
<comment type="caution">
    <text evidence="3">The sequence shown here is derived from an EMBL/GenBank/DDBJ whole genome shotgun (WGS) entry which is preliminary data.</text>
</comment>
<dbReference type="EMBL" id="SWCI01000008">
    <property type="protein sequence ID" value="TKB48270.1"/>
    <property type="molecule type" value="Genomic_DNA"/>
</dbReference>
<name>A0A4U1BBH6_9GAMM</name>
<keyword evidence="4" id="KW-1185">Reference proteome</keyword>
<keyword evidence="2" id="KW-1133">Transmembrane helix</keyword>
<dbReference type="RefSeq" id="WP_136853741.1">
    <property type="nucleotide sequence ID" value="NZ_SWCI01000008.1"/>
</dbReference>
<dbReference type="AlphaFoldDB" id="A0A4U1BBH6"/>
<protein>
    <recommendedName>
        <fullName evidence="5">DNA repair protein</fullName>
    </recommendedName>
</protein>
<dbReference type="OrthoDB" id="5899712at2"/>
<reference evidence="3 4" key="1">
    <citation type="submission" date="2019-04" db="EMBL/GenBank/DDBJ databases">
        <authorList>
            <person name="Hwang J.C."/>
        </authorList>
    </citation>
    <scope>NUCLEOTIDE SEQUENCE [LARGE SCALE GENOMIC DNA]</scope>
    <source>
        <strain evidence="3 4">IMCC35001</strain>
    </source>
</reference>
<feature type="region of interest" description="Disordered" evidence="1">
    <location>
        <begin position="225"/>
        <end position="251"/>
    </location>
</feature>
<gene>
    <name evidence="3" type="ORF">FCL40_13040</name>
</gene>
<evidence type="ECO:0000256" key="2">
    <source>
        <dbReference type="SAM" id="Phobius"/>
    </source>
</evidence>
<proteinExistence type="predicted"/>